<reference evidence="2" key="1">
    <citation type="journal article" date="2019" name="bioRxiv">
        <title>The Genome of the Zebra Mussel, Dreissena polymorpha: A Resource for Invasive Species Research.</title>
        <authorList>
            <person name="McCartney M.A."/>
            <person name="Auch B."/>
            <person name="Kono T."/>
            <person name="Mallez S."/>
            <person name="Zhang Y."/>
            <person name="Obille A."/>
            <person name="Becker A."/>
            <person name="Abrahante J.E."/>
            <person name="Garbe J."/>
            <person name="Badalamenti J.P."/>
            <person name="Herman A."/>
            <person name="Mangelson H."/>
            <person name="Liachko I."/>
            <person name="Sullivan S."/>
            <person name="Sone E.D."/>
            <person name="Koren S."/>
            <person name="Silverstein K.A.T."/>
            <person name="Beckman K.B."/>
            <person name="Gohl D.M."/>
        </authorList>
    </citation>
    <scope>NUCLEOTIDE SEQUENCE</scope>
    <source>
        <strain evidence="2">Duluth1</strain>
        <tissue evidence="2">Whole animal</tissue>
    </source>
</reference>
<dbReference type="EMBL" id="JAIWYP010000003">
    <property type="protein sequence ID" value="KAH3844143.1"/>
    <property type="molecule type" value="Genomic_DNA"/>
</dbReference>
<gene>
    <name evidence="2" type="ORF">DPMN_086396</name>
</gene>
<feature type="region of interest" description="Disordered" evidence="1">
    <location>
        <begin position="1"/>
        <end position="25"/>
    </location>
</feature>
<organism evidence="2 3">
    <name type="scientific">Dreissena polymorpha</name>
    <name type="common">Zebra mussel</name>
    <name type="synonym">Mytilus polymorpha</name>
    <dbReference type="NCBI Taxonomy" id="45954"/>
    <lineage>
        <taxon>Eukaryota</taxon>
        <taxon>Metazoa</taxon>
        <taxon>Spiralia</taxon>
        <taxon>Lophotrochozoa</taxon>
        <taxon>Mollusca</taxon>
        <taxon>Bivalvia</taxon>
        <taxon>Autobranchia</taxon>
        <taxon>Heteroconchia</taxon>
        <taxon>Euheterodonta</taxon>
        <taxon>Imparidentia</taxon>
        <taxon>Neoheterodontei</taxon>
        <taxon>Myida</taxon>
        <taxon>Dreissenoidea</taxon>
        <taxon>Dreissenidae</taxon>
        <taxon>Dreissena</taxon>
    </lineage>
</organism>
<proteinExistence type="predicted"/>
<keyword evidence="3" id="KW-1185">Reference proteome</keyword>
<dbReference type="AlphaFoldDB" id="A0A9D4KR36"/>
<accession>A0A9D4KR36</accession>
<reference evidence="2" key="2">
    <citation type="submission" date="2020-11" db="EMBL/GenBank/DDBJ databases">
        <authorList>
            <person name="McCartney M.A."/>
            <person name="Auch B."/>
            <person name="Kono T."/>
            <person name="Mallez S."/>
            <person name="Becker A."/>
            <person name="Gohl D.M."/>
            <person name="Silverstein K.A.T."/>
            <person name="Koren S."/>
            <person name="Bechman K.B."/>
            <person name="Herman A."/>
            <person name="Abrahante J.E."/>
            <person name="Garbe J."/>
        </authorList>
    </citation>
    <scope>NUCLEOTIDE SEQUENCE</scope>
    <source>
        <strain evidence="2">Duluth1</strain>
        <tissue evidence="2">Whole animal</tissue>
    </source>
</reference>
<comment type="caution">
    <text evidence="2">The sequence shown here is derived from an EMBL/GenBank/DDBJ whole genome shotgun (WGS) entry which is preliminary data.</text>
</comment>
<name>A0A9D4KR36_DREPO</name>
<dbReference type="Proteomes" id="UP000828390">
    <property type="component" value="Unassembled WGS sequence"/>
</dbReference>
<sequence>MGEHVWTGRNQSGVTRGLGRAQKGMPRELMLERTENCNTGQSISAHFTFVHLFI</sequence>
<evidence type="ECO:0000313" key="3">
    <source>
        <dbReference type="Proteomes" id="UP000828390"/>
    </source>
</evidence>
<evidence type="ECO:0000256" key="1">
    <source>
        <dbReference type="SAM" id="MobiDB-lite"/>
    </source>
</evidence>
<evidence type="ECO:0000313" key="2">
    <source>
        <dbReference type="EMBL" id="KAH3844143.1"/>
    </source>
</evidence>
<protein>
    <submittedName>
        <fullName evidence="2">Uncharacterized protein</fullName>
    </submittedName>
</protein>